<evidence type="ECO:0000259" key="6">
    <source>
        <dbReference type="PROSITE" id="PS50893"/>
    </source>
</evidence>
<evidence type="ECO:0000256" key="2">
    <source>
        <dbReference type="ARBA" id="ARBA00022448"/>
    </source>
</evidence>
<dbReference type="InterPro" id="IPR003439">
    <property type="entry name" value="ABC_transporter-like_ATP-bd"/>
</dbReference>
<dbReference type="RefSeq" id="WP_073036058.1">
    <property type="nucleotide sequence ID" value="NZ_BMLR01000012.1"/>
</dbReference>
<dbReference type="SUPFAM" id="SSF52540">
    <property type="entry name" value="P-loop containing nucleoside triphosphate hydrolases"/>
    <property type="match status" value="1"/>
</dbReference>
<evidence type="ECO:0000256" key="4">
    <source>
        <dbReference type="ARBA" id="ARBA00022840"/>
    </source>
</evidence>
<dbReference type="SMART" id="SM00382">
    <property type="entry name" value="AAA"/>
    <property type="match status" value="1"/>
</dbReference>
<dbReference type="Pfam" id="PF00005">
    <property type="entry name" value="ABC_tran"/>
    <property type="match status" value="1"/>
</dbReference>
<sequence length="237" mass="25511">MTSLTVENINVYYGVRAALRDVSLEVGEAEIVALIGSNGAGKTTTLRAIMGLTPPKSGRIIFGSRQISGLAPPSVVGLGITLSPEGRRVFPQMSVEENLQLGAYLKSDKDEISRTMERVYGYFPRLLERRTQAAGSMSGGEQQMLAIGRALMARPKLLLLDEPSLGLAPIRVQEIGKIIEEINREEGISIILVEQNANMALRLCQRAYVIESGAISLSGTGAELAASEHVRRAYLGG</sequence>
<keyword evidence="2" id="KW-0813">Transport</keyword>
<dbReference type="STRING" id="337701.SAMN05444398_111137"/>
<dbReference type="GO" id="GO:0015658">
    <property type="term" value="F:branched-chain amino acid transmembrane transporter activity"/>
    <property type="evidence" value="ECO:0007669"/>
    <property type="project" value="TreeGrafter"/>
</dbReference>
<dbReference type="OrthoDB" id="9806149at2"/>
<keyword evidence="3" id="KW-0547">Nucleotide-binding</keyword>
<keyword evidence="8" id="KW-1185">Reference proteome</keyword>
<feature type="domain" description="ABC transporter" evidence="6">
    <location>
        <begin position="4"/>
        <end position="237"/>
    </location>
</feature>
<keyword evidence="5" id="KW-0029">Amino-acid transport</keyword>
<dbReference type="PANTHER" id="PTHR43820">
    <property type="entry name" value="HIGH-AFFINITY BRANCHED-CHAIN AMINO ACID TRANSPORT ATP-BINDING PROTEIN LIVF"/>
    <property type="match status" value="1"/>
</dbReference>
<proteinExistence type="inferred from homology"/>
<name>A0A1M7GZT9_9RHOB</name>
<dbReference type="PANTHER" id="PTHR43820:SF4">
    <property type="entry name" value="HIGH-AFFINITY BRANCHED-CHAIN AMINO ACID TRANSPORT ATP-BINDING PROTEIN LIVF"/>
    <property type="match status" value="1"/>
</dbReference>
<dbReference type="Gene3D" id="3.40.50.300">
    <property type="entry name" value="P-loop containing nucleotide triphosphate hydrolases"/>
    <property type="match status" value="1"/>
</dbReference>
<gene>
    <name evidence="7" type="ORF">SAMN05444398_111137</name>
</gene>
<dbReference type="AlphaFoldDB" id="A0A1M7GZT9"/>
<dbReference type="InterPro" id="IPR052156">
    <property type="entry name" value="BCAA_Transport_ATP-bd_LivF"/>
</dbReference>
<keyword evidence="4 7" id="KW-0067">ATP-binding</keyword>
<dbReference type="InterPro" id="IPR017871">
    <property type="entry name" value="ABC_transporter-like_CS"/>
</dbReference>
<evidence type="ECO:0000313" key="8">
    <source>
        <dbReference type="Proteomes" id="UP000183974"/>
    </source>
</evidence>
<evidence type="ECO:0000256" key="3">
    <source>
        <dbReference type="ARBA" id="ARBA00022741"/>
    </source>
</evidence>
<dbReference type="Proteomes" id="UP000183974">
    <property type="component" value="Unassembled WGS sequence"/>
</dbReference>
<dbReference type="InterPro" id="IPR003593">
    <property type="entry name" value="AAA+_ATPase"/>
</dbReference>
<reference evidence="7 8" key="1">
    <citation type="submission" date="2016-11" db="EMBL/GenBank/DDBJ databases">
        <authorList>
            <person name="Jaros S."/>
            <person name="Januszkiewicz K."/>
            <person name="Wedrychowicz H."/>
        </authorList>
    </citation>
    <scope>NUCLEOTIDE SEQUENCE [LARGE SCALE GENOMIC DNA]</scope>
    <source>
        <strain evidence="7 8">DSM 29589</strain>
    </source>
</reference>
<comment type="similarity">
    <text evidence="1">Belongs to the ABC transporter superfamily.</text>
</comment>
<evidence type="ECO:0000313" key="7">
    <source>
        <dbReference type="EMBL" id="SHM21437.1"/>
    </source>
</evidence>
<dbReference type="GO" id="GO:0016887">
    <property type="term" value="F:ATP hydrolysis activity"/>
    <property type="evidence" value="ECO:0007669"/>
    <property type="project" value="InterPro"/>
</dbReference>
<dbReference type="GO" id="GO:0005524">
    <property type="term" value="F:ATP binding"/>
    <property type="evidence" value="ECO:0007669"/>
    <property type="project" value="UniProtKB-KW"/>
</dbReference>
<dbReference type="InterPro" id="IPR027417">
    <property type="entry name" value="P-loop_NTPase"/>
</dbReference>
<dbReference type="PROSITE" id="PS50893">
    <property type="entry name" value="ABC_TRANSPORTER_2"/>
    <property type="match status" value="1"/>
</dbReference>
<evidence type="ECO:0000256" key="5">
    <source>
        <dbReference type="ARBA" id="ARBA00022970"/>
    </source>
</evidence>
<dbReference type="CDD" id="cd03224">
    <property type="entry name" value="ABC_TM1139_LivF_branched"/>
    <property type="match status" value="1"/>
</dbReference>
<accession>A0A1M7GZT9</accession>
<evidence type="ECO:0000256" key="1">
    <source>
        <dbReference type="ARBA" id="ARBA00005417"/>
    </source>
</evidence>
<protein>
    <submittedName>
        <fullName evidence="7">Amino acid/amide ABC transporter ATP-binding protein 2, HAAT family</fullName>
    </submittedName>
</protein>
<dbReference type="EMBL" id="FRBR01000011">
    <property type="protein sequence ID" value="SHM21437.1"/>
    <property type="molecule type" value="Genomic_DNA"/>
</dbReference>
<dbReference type="PROSITE" id="PS00211">
    <property type="entry name" value="ABC_TRANSPORTER_1"/>
    <property type="match status" value="1"/>
</dbReference>
<dbReference type="GO" id="GO:0015807">
    <property type="term" value="P:L-amino acid transport"/>
    <property type="evidence" value="ECO:0007669"/>
    <property type="project" value="TreeGrafter"/>
</dbReference>
<organism evidence="7 8">
    <name type="scientific">Roseovarius pacificus</name>
    <dbReference type="NCBI Taxonomy" id="337701"/>
    <lineage>
        <taxon>Bacteria</taxon>
        <taxon>Pseudomonadati</taxon>
        <taxon>Pseudomonadota</taxon>
        <taxon>Alphaproteobacteria</taxon>
        <taxon>Rhodobacterales</taxon>
        <taxon>Roseobacteraceae</taxon>
        <taxon>Roseovarius</taxon>
    </lineage>
</organism>